<dbReference type="Gene3D" id="3.30.565.10">
    <property type="entry name" value="Histidine kinase-like ATPase, C-terminal domain"/>
    <property type="match status" value="1"/>
</dbReference>
<keyword evidence="7" id="KW-0067">ATP-binding</keyword>
<dbReference type="RefSeq" id="WP_012867150.1">
    <property type="nucleotide sequence ID" value="NC_013521.1"/>
</dbReference>
<feature type="region of interest" description="Disordered" evidence="9">
    <location>
        <begin position="403"/>
        <end position="423"/>
    </location>
</feature>
<evidence type="ECO:0000259" key="11">
    <source>
        <dbReference type="Pfam" id="PF07730"/>
    </source>
</evidence>
<dbReference type="InterPro" id="IPR050482">
    <property type="entry name" value="Sensor_HK_TwoCompSys"/>
</dbReference>
<feature type="transmembrane region" description="Helical" evidence="10">
    <location>
        <begin position="118"/>
        <end position="137"/>
    </location>
</feature>
<protein>
    <recommendedName>
        <fullName evidence="2">histidine kinase</fullName>
        <ecNumber evidence="2">2.7.13.3</ecNumber>
    </recommendedName>
</protein>
<feature type="domain" description="Signal transduction histidine kinase subgroup 3 dimerisation and phosphoacceptor" evidence="11">
    <location>
        <begin position="200"/>
        <end position="265"/>
    </location>
</feature>
<dbReference type="PANTHER" id="PTHR24421">
    <property type="entry name" value="NITRATE/NITRITE SENSOR PROTEIN NARX-RELATED"/>
    <property type="match status" value="1"/>
</dbReference>
<dbReference type="EC" id="2.7.13.3" evidence="2"/>
<dbReference type="GO" id="GO:0046983">
    <property type="term" value="F:protein dimerization activity"/>
    <property type="evidence" value="ECO:0007669"/>
    <property type="project" value="InterPro"/>
</dbReference>
<evidence type="ECO:0000256" key="1">
    <source>
        <dbReference type="ARBA" id="ARBA00000085"/>
    </source>
</evidence>
<dbReference type="PROSITE" id="PS51257">
    <property type="entry name" value="PROKAR_LIPOPROTEIN"/>
    <property type="match status" value="1"/>
</dbReference>
<feature type="transmembrane region" description="Helical" evidence="10">
    <location>
        <begin position="47"/>
        <end position="63"/>
    </location>
</feature>
<dbReference type="OrthoDB" id="227596at2"/>
<keyword evidence="10" id="KW-0472">Membrane</keyword>
<dbReference type="eggNOG" id="COG4585">
    <property type="taxonomic scope" value="Bacteria"/>
</dbReference>
<evidence type="ECO:0000256" key="6">
    <source>
        <dbReference type="ARBA" id="ARBA00022777"/>
    </source>
</evidence>
<keyword evidence="3" id="KW-0597">Phosphoprotein</keyword>
<evidence type="ECO:0000313" key="12">
    <source>
        <dbReference type="EMBL" id="ACZ22081.1"/>
    </source>
</evidence>
<keyword evidence="10" id="KW-0812">Transmembrane</keyword>
<dbReference type="InterPro" id="IPR011712">
    <property type="entry name" value="Sig_transdc_His_kin_sub3_dim/P"/>
</dbReference>
<organism evidence="12 13">
    <name type="scientific">Sanguibacter keddieii (strain ATCC 51767 / DSM 10542 / NCFB 3025 / ST-74)</name>
    <dbReference type="NCBI Taxonomy" id="446469"/>
    <lineage>
        <taxon>Bacteria</taxon>
        <taxon>Bacillati</taxon>
        <taxon>Actinomycetota</taxon>
        <taxon>Actinomycetes</taxon>
        <taxon>Micrococcales</taxon>
        <taxon>Sanguibacteraceae</taxon>
        <taxon>Sanguibacter</taxon>
    </lineage>
</organism>
<evidence type="ECO:0000256" key="2">
    <source>
        <dbReference type="ARBA" id="ARBA00012438"/>
    </source>
</evidence>
<feature type="transmembrane region" description="Helical" evidence="10">
    <location>
        <begin position="143"/>
        <end position="169"/>
    </location>
</feature>
<dbReference type="EMBL" id="CP001819">
    <property type="protein sequence ID" value="ACZ22081.1"/>
    <property type="molecule type" value="Genomic_DNA"/>
</dbReference>
<dbReference type="Gene3D" id="1.20.5.1930">
    <property type="match status" value="1"/>
</dbReference>
<feature type="transmembrane region" description="Helical" evidence="10">
    <location>
        <begin position="92"/>
        <end position="111"/>
    </location>
</feature>
<evidence type="ECO:0000313" key="13">
    <source>
        <dbReference type="Proteomes" id="UP000000322"/>
    </source>
</evidence>
<evidence type="ECO:0000256" key="9">
    <source>
        <dbReference type="SAM" id="MobiDB-lite"/>
    </source>
</evidence>
<dbReference type="HOGENOM" id="CLU_000445_20_1_11"/>
<evidence type="ECO:0000256" key="7">
    <source>
        <dbReference type="ARBA" id="ARBA00022840"/>
    </source>
</evidence>
<keyword evidence="8" id="KW-0902">Two-component regulatory system</keyword>
<gene>
    <name evidence="12" type="ordered locus">Sked_21610</name>
</gene>
<keyword evidence="4" id="KW-0808">Transferase</keyword>
<evidence type="ECO:0000256" key="4">
    <source>
        <dbReference type="ARBA" id="ARBA00022679"/>
    </source>
</evidence>
<evidence type="ECO:0000256" key="8">
    <source>
        <dbReference type="ARBA" id="ARBA00023012"/>
    </source>
</evidence>
<keyword evidence="5" id="KW-0547">Nucleotide-binding</keyword>
<reference evidence="12 13" key="1">
    <citation type="journal article" date="2009" name="Stand. Genomic Sci.">
        <title>Complete genome sequence of Sanguibacter keddieii type strain (ST-74).</title>
        <authorList>
            <person name="Ivanova N."/>
            <person name="Sikorski J."/>
            <person name="Sims D."/>
            <person name="Brettin T."/>
            <person name="Detter J.C."/>
            <person name="Han C."/>
            <person name="Lapidus A."/>
            <person name="Copeland A."/>
            <person name="Glavina Del Rio T."/>
            <person name="Nolan M."/>
            <person name="Chen F."/>
            <person name="Lucas S."/>
            <person name="Tice H."/>
            <person name="Cheng J.F."/>
            <person name="Bruce D."/>
            <person name="Goodwin L."/>
            <person name="Pitluck S."/>
            <person name="Pati A."/>
            <person name="Mavromatis K."/>
            <person name="Chen A."/>
            <person name="Palaniappan K."/>
            <person name="D'haeseleer P."/>
            <person name="Chain P."/>
            <person name="Bristow J."/>
            <person name="Eisen J.A."/>
            <person name="Markowitz V."/>
            <person name="Hugenholtz P."/>
            <person name="Goker M."/>
            <person name="Pukall R."/>
            <person name="Klenk H.P."/>
            <person name="Kyrpides N.C."/>
        </authorList>
    </citation>
    <scope>NUCLEOTIDE SEQUENCE [LARGE SCALE GENOMIC DNA]</scope>
    <source>
        <strain evidence="13">ATCC 51767 / DSM 10542 / NCFB 3025 / ST-74</strain>
    </source>
</reference>
<keyword evidence="10" id="KW-1133">Transmembrane helix</keyword>
<dbReference type="SUPFAM" id="SSF55874">
    <property type="entry name" value="ATPase domain of HSP90 chaperone/DNA topoisomerase II/histidine kinase"/>
    <property type="match status" value="1"/>
</dbReference>
<dbReference type="PANTHER" id="PTHR24421:SF10">
    <property type="entry name" value="NITRATE_NITRITE SENSOR PROTEIN NARQ"/>
    <property type="match status" value="1"/>
</dbReference>
<comment type="catalytic activity">
    <reaction evidence="1">
        <text>ATP + protein L-histidine = ADP + protein N-phospho-L-histidine.</text>
        <dbReference type="EC" id="2.7.13.3"/>
    </reaction>
</comment>
<keyword evidence="6 12" id="KW-0418">Kinase</keyword>
<dbReference type="AlphaFoldDB" id="D1BIA4"/>
<accession>D1BIA4</accession>
<dbReference type="Pfam" id="PF07730">
    <property type="entry name" value="HisKA_3"/>
    <property type="match status" value="1"/>
</dbReference>
<proteinExistence type="predicted"/>
<feature type="compositionally biased region" description="Low complexity" evidence="9">
    <location>
        <begin position="403"/>
        <end position="416"/>
    </location>
</feature>
<dbReference type="GO" id="GO:0005524">
    <property type="term" value="F:ATP binding"/>
    <property type="evidence" value="ECO:0007669"/>
    <property type="project" value="UniProtKB-KW"/>
</dbReference>
<evidence type="ECO:0000256" key="5">
    <source>
        <dbReference type="ARBA" id="ARBA00022741"/>
    </source>
</evidence>
<dbReference type="InterPro" id="IPR036890">
    <property type="entry name" value="HATPase_C_sf"/>
</dbReference>
<dbReference type="Proteomes" id="UP000000322">
    <property type="component" value="Chromosome"/>
</dbReference>
<dbReference type="CDD" id="cd16917">
    <property type="entry name" value="HATPase_UhpB-NarQ-NarX-like"/>
    <property type="match status" value="1"/>
</dbReference>
<sequence>MTGTRAPRTVDAWVAAVGWIFACGVLVALPVLDPAEPDTVVAAPGTLAWWLTLVTLTAQALAVSRARTTPRASLLVVAALPVLLAASGPGVVYSLTGTLTVLAVFLVTLVLPPRDLRVLLPAAALLVLAGESINAIVTGTDPLPVVLGSAALQALAVVGLPCVVALAVAARREARMAHRGEEQALVRERDALVQAAVADERTAMARELHDIAAHHMSGIAIMSAAIARQIDTDPEAAKRSVQQVREQSTAVLDDLRRLVGLLRHDDGVATRSVETVAALRDLVDDRRTAGLDVELRVSETPGHQLGEGVGPLAQLVVFRMVQEGLANAAMHAPGAACVVDVDDQDEAALIVRVHNAAPTQPTIRTGSSPGFGLLGMGERAALVGAHLAYGSTVDGGWEVRLTLPRDTTHPPRTTTDQLPGDPA</sequence>
<dbReference type="GO" id="GO:0000155">
    <property type="term" value="F:phosphorelay sensor kinase activity"/>
    <property type="evidence" value="ECO:0007669"/>
    <property type="project" value="InterPro"/>
</dbReference>
<keyword evidence="13" id="KW-1185">Reference proteome</keyword>
<feature type="transmembrane region" description="Helical" evidence="10">
    <location>
        <begin position="12"/>
        <end position="32"/>
    </location>
</feature>
<evidence type="ECO:0000256" key="10">
    <source>
        <dbReference type="SAM" id="Phobius"/>
    </source>
</evidence>
<dbReference type="GO" id="GO:0016020">
    <property type="term" value="C:membrane"/>
    <property type="evidence" value="ECO:0007669"/>
    <property type="project" value="InterPro"/>
</dbReference>
<feature type="transmembrane region" description="Helical" evidence="10">
    <location>
        <begin position="70"/>
        <end position="86"/>
    </location>
</feature>
<evidence type="ECO:0000256" key="3">
    <source>
        <dbReference type="ARBA" id="ARBA00022553"/>
    </source>
</evidence>
<dbReference type="STRING" id="446469.Sked_21610"/>
<name>D1BIA4_SANKS</name>
<dbReference type="KEGG" id="ske:Sked_21610"/>